<dbReference type="Gene3D" id="3.40.50.12780">
    <property type="entry name" value="N-terminal domain of ligase-like"/>
    <property type="match status" value="1"/>
</dbReference>
<evidence type="ECO:0000256" key="1">
    <source>
        <dbReference type="ARBA" id="ARBA00022741"/>
    </source>
</evidence>
<evidence type="ECO:0000256" key="2">
    <source>
        <dbReference type="ARBA" id="ARBA00022840"/>
    </source>
</evidence>
<dbReference type="SUPFAM" id="SSF56801">
    <property type="entry name" value="Acetyl-CoA synthetase-like"/>
    <property type="match status" value="1"/>
</dbReference>
<sequence length="252" mass="27943">MKAVAAPDAGLRSIPALLARNAASLGTRPAYREKEFGIWQCWTWSQAQEEIRALALGFLALGLNRGDHVAIIGRNRPAHYWSMVAAQMCGAIPVPLYQDAVASEMAYVLGHSGARFVVCGDQEQVDKVIEAEGEAHTVEQIIYTDKRGMRKYDHSRMNWLKDVQAEGRVAHQRFSAELDARIAELDYDSTCVMLYTSGTTGKPKGVVLSNRNVIETARNSSEFDKLKPTEEVLAYLPMAWVGDFIFSVGQAY</sequence>
<dbReference type="InterPro" id="IPR000873">
    <property type="entry name" value="AMP-dep_synth/lig_dom"/>
</dbReference>
<reference evidence="5" key="1">
    <citation type="submission" date="2016-10" db="EMBL/GenBank/DDBJ databases">
        <authorList>
            <person name="Varghese N."/>
            <person name="Submissions S."/>
        </authorList>
    </citation>
    <scope>NUCLEOTIDE SEQUENCE [LARGE SCALE GENOMIC DNA]</scope>
    <source>
        <strain evidence="5">CGMCC 1.7655</strain>
    </source>
</reference>
<evidence type="ECO:0000313" key="5">
    <source>
        <dbReference type="Proteomes" id="UP000199555"/>
    </source>
</evidence>
<protein>
    <submittedName>
        <fullName evidence="4">AMP-binding enzyme</fullName>
    </submittedName>
</protein>
<dbReference type="InterPro" id="IPR020845">
    <property type="entry name" value="AMP-binding_CS"/>
</dbReference>
<dbReference type="GO" id="GO:0004467">
    <property type="term" value="F:long-chain fatty acid-CoA ligase activity"/>
    <property type="evidence" value="ECO:0007669"/>
    <property type="project" value="TreeGrafter"/>
</dbReference>
<feature type="domain" description="AMP-dependent synthetase/ligase" evidence="3">
    <location>
        <begin position="19"/>
        <end position="246"/>
    </location>
</feature>
<organism evidence="4 5">
    <name type="scientific">Paracoccus chinensis</name>
    <dbReference type="NCBI Taxonomy" id="525640"/>
    <lineage>
        <taxon>Bacteria</taxon>
        <taxon>Pseudomonadati</taxon>
        <taxon>Pseudomonadota</taxon>
        <taxon>Alphaproteobacteria</taxon>
        <taxon>Rhodobacterales</taxon>
        <taxon>Paracoccaceae</taxon>
        <taxon>Paracoccus</taxon>
    </lineage>
</organism>
<keyword evidence="2" id="KW-0067">ATP-binding</keyword>
<gene>
    <name evidence="4" type="ORF">SAMN04487971_11821</name>
</gene>
<keyword evidence="1" id="KW-0547">Nucleotide-binding</keyword>
<keyword evidence="5" id="KW-1185">Reference proteome</keyword>
<dbReference type="Pfam" id="PF00501">
    <property type="entry name" value="AMP-binding"/>
    <property type="match status" value="1"/>
</dbReference>
<dbReference type="STRING" id="525640.SAMN04487971_11821"/>
<dbReference type="PROSITE" id="PS00455">
    <property type="entry name" value="AMP_BINDING"/>
    <property type="match status" value="1"/>
</dbReference>
<dbReference type="EMBL" id="FNGE01000018">
    <property type="protein sequence ID" value="SDL69185.1"/>
    <property type="molecule type" value="Genomic_DNA"/>
</dbReference>
<dbReference type="InterPro" id="IPR042099">
    <property type="entry name" value="ANL_N_sf"/>
</dbReference>
<dbReference type="Proteomes" id="UP000199555">
    <property type="component" value="Unassembled WGS sequence"/>
</dbReference>
<proteinExistence type="predicted"/>
<dbReference type="AlphaFoldDB" id="A0A1G9M671"/>
<dbReference type="PANTHER" id="PTHR43272:SF33">
    <property type="entry name" value="AMP-BINDING DOMAIN-CONTAINING PROTEIN-RELATED"/>
    <property type="match status" value="1"/>
</dbReference>
<name>A0A1G9M671_9RHOB</name>
<dbReference type="PANTHER" id="PTHR43272">
    <property type="entry name" value="LONG-CHAIN-FATTY-ACID--COA LIGASE"/>
    <property type="match status" value="1"/>
</dbReference>
<dbReference type="GO" id="GO:0016020">
    <property type="term" value="C:membrane"/>
    <property type="evidence" value="ECO:0007669"/>
    <property type="project" value="TreeGrafter"/>
</dbReference>
<evidence type="ECO:0000313" key="4">
    <source>
        <dbReference type="EMBL" id="SDL69185.1"/>
    </source>
</evidence>
<dbReference type="GO" id="GO:0005524">
    <property type="term" value="F:ATP binding"/>
    <property type="evidence" value="ECO:0007669"/>
    <property type="project" value="UniProtKB-KW"/>
</dbReference>
<accession>A0A1G9M671</accession>
<evidence type="ECO:0000259" key="3">
    <source>
        <dbReference type="Pfam" id="PF00501"/>
    </source>
</evidence>